<gene>
    <name evidence="1" type="ORF">S03H2_45764</name>
</gene>
<sequence>EEIKKICEKSVDVKLYKDGAKYILVGSGNGKDDNEVKWVELWNKN</sequence>
<proteinExistence type="predicted"/>
<name>X1JUU4_9ZZZZ</name>
<protein>
    <submittedName>
        <fullName evidence="1">Uncharacterized protein</fullName>
    </submittedName>
</protein>
<organism evidence="1">
    <name type="scientific">marine sediment metagenome</name>
    <dbReference type="NCBI Taxonomy" id="412755"/>
    <lineage>
        <taxon>unclassified sequences</taxon>
        <taxon>metagenomes</taxon>
        <taxon>ecological metagenomes</taxon>
    </lineage>
</organism>
<feature type="non-terminal residue" evidence="1">
    <location>
        <position position="1"/>
    </location>
</feature>
<dbReference type="EMBL" id="BARU01028693">
    <property type="protein sequence ID" value="GAH73563.1"/>
    <property type="molecule type" value="Genomic_DNA"/>
</dbReference>
<evidence type="ECO:0000313" key="1">
    <source>
        <dbReference type="EMBL" id="GAH73563.1"/>
    </source>
</evidence>
<reference evidence="1" key="1">
    <citation type="journal article" date="2014" name="Front. Microbiol.">
        <title>High frequency of phylogenetically diverse reductive dehalogenase-homologous genes in deep subseafloor sedimentary metagenomes.</title>
        <authorList>
            <person name="Kawai M."/>
            <person name="Futagami T."/>
            <person name="Toyoda A."/>
            <person name="Takaki Y."/>
            <person name="Nishi S."/>
            <person name="Hori S."/>
            <person name="Arai W."/>
            <person name="Tsubouchi T."/>
            <person name="Morono Y."/>
            <person name="Uchiyama I."/>
            <person name="Ito T."/>
            <person name="Fujiyama A."/>
            <person name="Inagaki F."/>
            <person name="Takami H."/>
        </authorList>
    </citation>
    <scope>NUCLEOTIDE SEQUENCE</scope>
    <source>
        <strain evidence="1">Expedition CK06-06</strain>
    </source>
</reference>
<dbReference type="AlphaFoldDB" id="X1JUU4"/>
<accession>X1JUU4</accession>
<comment type="caution">
    <text evidence="1">The sequence shown here is derived from an EMBL/GenBank/DDBJ whole genome shotgun (WGS) entry which is preliminary data.</text>
</comment>